<dbReference type="Proteomes" id="UP001059893">
    <property type="component" value="Unassembled WGS sequence"/>
</dbReference>
<protein>
    <submittedName>
        <fullName evidence="2">Uncharacterized protein</fullName>
    </submittedName>
</protein>
<evidence type="ECO:0000256" key="1">
    <source>
        <dbReference type="SAM" id="MobiDB-lite"/>
    </source>
</evidence>
<organism evidence="2 3">
    <name type="scientific">Pyricularia grisea</name>
    <name type="common">Crabgrass-specific blast fungus</name>
    <name type="synonym">Magnaporthe grisea</name>
    <dbReference type="NCBI Taxonomy" id="148305"/>
    <lineage>
        <taxon>Eukaryota</taxon>
        <taxon>Fungi</taxon>
        <taxon>Dikarya</taxon>
        <taxon>Ascomycota</taxon>
        <taxon>Pezizomycotina</taxon>
        <taxon>Sordariomycetes</taxon>
        <taxon>Sordariomycetidae</taxon>
        <taxon>Magnaporthales</taxon>
        <taxon>Pyriculariaceae</taxon>
        <taxon>Pyricularia</taxon>
    </lineage>
</organism>
<name>A0ABQ8NDC8_PYRGI</name>
<feature type="compositionally biased region" description="Polar residues" evidence="1">
    <location>
        <begin position="254"/>
        <end position="263"/>
    </location>
</feature>
<evidence type="ECO:0000313" key="3">
    <source>
        <dbReference type="Proteomes" id="UP001059893"/>
    </source>
</evidence>
<keyword evidence="3" id="KW-1185">Reference proteome</keyword>
<feature type="compositionally biased region" description="Basic residues" evidence="1">
    <location>
        <begin position="310"/>
        <end position="322"/>
    </location>
</feature>
<dbReference type="EMBL" id="JABSND010000171">
    <property type="protein sequence ID" value="KAI6295247.1"/>
    <property type="molecule type" value="Genomic_DNA"/>
</dbReference>
<accession>A0ABQ8NDC8</accession>
<feature type="region of interest" description="Disordered" evidence="1">
    <location>
        <begin position="254"/>
        <end position="325"/>
    </location>
</feature>
<sequence length="393" mass="42442">MPRFLASLFGQRHEPRQTSNPKPPRGPIKIAAVGHHSADVAAVLDPSNSSSPAGWQATTGERGRRVWVYSQPDVAISFEFIDTSRAQLDDALQGDAVAVLLVGNLACYDRLVRPATSYIQDLLDCFAALRSKTRHIPVVFVLRGARDFRARQQESPIYRCFPEGGESMHETGEDAGMRLLVGKIGTVDGSGRDEEALGETERAELYLHFAEDQQGGALDMRRVRYSRTTVKMHFSKLLVPFALFVLNANGVQAASDGASTSGVKATGDMGSPRGVQDAGGSPGAPASSVAQASPGSSKPSRLTRIGLIGRPKRPNRPNRPKSTKMCQTSLLSSTGVVVRTMSLVPGEDNLFSYPDGPDQTEHVITVKPSKLTCKPSITEGGIPEGWKWKYMKV</sequence>
<reference evidence="2" key="1">
    <citation type="submission" date="2021-01" db="EMBL/GenBank/DDBJ databases">
        <title>Deciphering the adaptive evolutionary patterns associated with biogeogrpahic diversity in the finger millet blast pathogen Magnaporthe oryzae in Eastern Africa.</title>
        <authorList>
            <person name="Onyema G."/>
            <person name="Shittu T.A."/>
            <person name="Dodsworth S."/>
            <person name="Devilliers S."/>
            <person name="Muthumeenakshi S."/>
            <person name="Sreenivasaprasad S."/>
        </authorList>
    </citation>
    <scope>NUCLEOTIDE SEQUENCE</scope>
    <source>
        <strain evidence="2">D15/s37</strain>
    </source>
</reference>
<gene>
    <name evidence="2" type="ORF">MCOR33_007812</name>
</gene>
<feature type="compositionally biased region" description="Polar residues" evidence="1">
    <location>
        <begin position="288"/>
        <end position="300"/>
    </location>
</feature>
<comment type="caution">
    <text evidence="2">The sequence shown here is derived from an EMBL/GenBank/DDBJ whole genome shotgun (WGS) entry which is preliminary data.</text>
</comment>
<proteinExistence type="predicted"/>
<evidence type="ECO:0000313" key="2">
    <source>
        <dbReference type="EMBL" id="KAI6295247.1"/>
    </source>
</evidence>